<feature type="non-terminal residue" evidence="1">
    <location>
        <position position="193"/>
    </location>
</feature>
<proteinExistence type="predicted"/>
<comment type="caution">
    <text evidence="1">The sequence shown here is derived from an EMBL/GenBank/DDBJ whole genome shotgun (WGS) entry which is preliminary data.</text>
</comment>
<gene>
    <name evidence="1" type="ORF">S01H1_43196</name>
</gene>
<dbReference type="EMBL" id="BARS01027502">
    <property type="protein sequence ID" value="GAF99627.1"/>
    <property type="molecule type" value="Genomic_DNA"/>
</dbReference>
<evidence type="ECO:0000313" key="1">
    <source>
        <dbReference type="EMBL" id="GAF99627.1"/>
    </source>
</evidence>
<name>X0UGV0_9ZZZZ</name>
<organism evidence="1">
    <name type="scientific">marine sediment metagenome</name>
    <dbReference type="NCBI Taxonomy" id="412755"/>
    <lineage>
        <taxon>unclassified sequences</taxon>
        <taxon>metagenomes</taxon>
        <taxon>ecological metagenomes</taxon>
    </lineage>
</organism>
<sequence>MYTEENHSKFPDYMGGDWMQKLMEYYSNSEKLLYCPMTVNKTIAEGAPVRYSILESGGNYALNEWIYDSDDTSGGRKLEEYWRSTNHKGLNNVPVMADGAWRADGQPYPTDAPPSYDGEPRTGVGTTGDEIRIFCINRHDGFINVLFMDWTVRKVGLKELWILKWHRNYNIAGPWTRAGFAQPLRLARMDEAF</sequence>
<accession>X0UGV0</accession>
<dbReference type="AlphaFoldDB" id="X0UGV0"/>
<reference evidence="1" key="1">
    <citation type="journal article" date="2014" name="Front. Microbiol.">
        <title>High frequency of phylogenetically diverse reductive dehalogenase-homologous genes in deep subseafloor sedimentary metagenomes.</title>
        <authorList>
            <person name="Kawai M."/>
            <person name="Futagami T."/>
            <person name="Toyoda A."/>
            <person name="Takaki Y."/>
            <person name="Nishi S."/>
            <person name="Hori S."/>
            <person name="Arai W."/>
            <person name="Tsubouchi T."/>
            <person name="Morono Y."/>
            <person name="Uchiyama I."/>
            <person name="Ito T."/>
            <person name="Fujiyama A."/>
            <person name="Inagaki F."/>
            <person name="Takami H."/>
        </authorList>
    </citation>
    <scope>NUCLEOTIDE SEQUENCE</scope>
    <source>
        <strain evidence="1">Expedition CK06-06</strain>
    </source>
</reference>
<protein>
    <submittedName>
        <fullName evidence="1">Uncharacterized protein</fullName>
    </submittedName>
</protein>